<organism evidence="1">
    <name type="scientific">marine sediment metagenome</name>
    <dbReference type="NCBI Taxonomy" id="412755"/>
    <lineage>
        <taxon>unclassified sequences</taxon>
        <taxon>metagenomes</taxon>
        <taxon>ecological metagenomes</taxon>
    </lineage>
</organism>
<reference evidence="1" key="1">
    <citation type="journal article" date="2015" name="Nature">
        <title>Complex archaea that bridge the gap between prokaryotes and eukaryotes.</title>
        <authorList>
            <person name="Spang A."/>
            <person name="Saw J.H."/>
            <person name="Jorgensen S.L."/>
            <person name="Zaremba-Niedzwiedzka K."/>
            <person name="Martijn J."/>
            <person name="Lind A.E."/>
            <person name="van Eijk R."/>
            <person name="Schleper C."/>
            <person name="Guy L."/>
            <person name="Ettema T.J."/>
        </authorList>
    </citation>
    <scope>NUCLEOTIDE SEQUENCE</scope>
</reference>
<comment type="caution">
    <text evidence="1">The sequence shown here is derived from an EMBL/GenBank/DDBJ whole genome shotgun (WGS) entry which is preliminary data.</text>
</comment>
<proteinExistence type="predicted"/>
<accession>A0A0F9MQH3</accession>
<name>A0A0F9MQH3_9ZZZZ</name>
<evidence type="ECO:0000313" key="1">
    <source>
        <dbReference type="EMBL" id="KKN09565.1"/>
    </source>
</evidence>
<dbReference type="AlphaFoldDB" id="A0A0F9MQH3"/>
<dbReference type="PROSITE" id="PS51257">
    <property type="entry name" value="PROKAR_LIPOPROTEIN"/>
    <property type="match status" value="1"/>
</dbReference>
<protein>
    <submittedName>
        <fullName evidence="1">Uncharacterized protein</fullName>
    </submittedName>
</protein>
<gene>
    <name evidence="1" type="ORF">LCGC14_1045270</name>
</gene>
<dbReference type="EMBL" id="LAZR01004333">
    <property type="protein sequence ID" value="KKN09565.1"/>
    <property type="molecule type" value="Genomic_DNA"/>
</dbReference>
<sequence>MKFFAILLLTAIICGCASTNGLKTKASGDSSATVRSGIIVTTTAPDGTVTETCGTTEIPCQERTSVGGAGSQDLWKSVLSGLTVMGTILAAVFL</sequence>